<dbReference type="Proteomes" id="UP000268162">
    <property type="component" value="Unassembled WGS sequence"/>
</dbReference>
<gene>
    <name evidence="1" type="ORF">BJ085DRAFT_34675</name>
</gene>
<evidence type="ECO:0000313" key="2">
    <source>
        <dbReference type="Proteomes" id="UP000268162"/>
    </source>
</evidence>
<keyword evidence="2" id="KW-1185">Reference proteome</keyword>
<accession>A0A4P9ZLL2</accession>
<reference evidence="2" key="1">
    <citation type="journal article" date="2018" name="Nat. Microbiol.">
        <title>Leveraging single-cell genomics to expand the fungal tree of life.</title>
        <authorList>
            <person name="Ahrendt S.R."/>
            <person name="Quandt C.A."/>
            <person name="Ciobanu D."/>
            <person name="Clum A."/>
            <person name="Salamov A."/>
            <person name="Andreopoulos B."/>
            <person name="Cheng J.F."/>
            <person name="Woyke T."/>
            <person name="Pelin A."/>
            <person name="Henrissat B."/>
            <person name="Reynolds N.K."/>
            <person name="Benny G.L."/>
            <person name="Smith M.E."/>
            <person name="James T.Y."/>
            <person name="Grigoriev I.V."/>
        </authorList>
    </citation>
    <scope>NUCLEOTIDE SEQUENCE [LARGE SCALE GENOMIC DNA]</scope>
    <source>
        <strain evidence="2">RSA 468</strain>
    </source>
</reference>
<name>A0A4P9ZLL2_9FUNG</name>
<dbReference type="STRING" id="215637.A0A4P9ZLL2"/>
<sequence length="116" mass="12940">PPTTAPDIPALTASLNEAIYSSLDASVGPQGSHPPNHTPCWSPSLAQAARHRNSQYRLWRQASGIDKAHTWVAYQESQSSFRHLVRQHKRATWHKFCSDLEQDFSTALCKSQGSWG</sequence>
<evidence type="ECO:0000313" key="1">
    <source>
        <dbReference type="EMBL" id="RKP33100.1"/>
    </source>
</evidence>
<feature type="non-terminal residue" evidence="1">
    <location>
        <position position="1"/>
    </location>
</feature>
<dbReference type="EMBL" id="ML004420">
    <property type="protein sequence ID" value="RKP33100.1"/>
    <property type="molecule type" value="Genomic_DNA"/>
</dbReference>
<proteinExistence type="predicted"/>
<dbReference type="AlphaFoldDB" id="A0A4P9ZLL2"/>
<protein>
    <submittedName>
        <fullName evidence="1">Uncharacterized protein</fullName>
    </submittedName>
</protein>
<organism evidence="1 2">
    <name type="scientific">Dimargaris cristalligena</name>
    <dbReference type="NCBI Taxonomy" id="215637"/>
    <lineage>
        <taxon>Eukaryota</taxon>
        <taxon>Fungi</taxon>
        <taxon>Fungi incertae sedis</taxon>
        <taxon>Zoopagomycota</taxon>
        <taxon>Kickxellomycotina</taxon>
        <taxon>Dimargaritomycetes</taxon>
        <taxon>Dimargaritales</taxon>
        <taxon>Dimargaritaceae</taxon>
        <taxon>Dimargaris</taxon>
    </lineage>
</organism>